<dbReference type="Proteomes" id="UP001218188">
    <property type="component" value="Unassembled WGS sequence"/>
</dbReference>
<dbReference type="AlphaFoldDB" id="A0AAD6XII1"/>
<evidence type="ECO:0000313" key="2">
    <source>
        <dbReference type="EMBL" id="KAJ7046314.1"/>
    </source>
</evidence>
<evidence type="ECO:0000313" key="3">
    <source>
        <dbReference type="Proteomes" id="UP001218188"/>
    </source>
</evidence>
<feature type="transmembrane region" description="Helical" evidence="1">
    <location>
        <begin position="45"/>
        <end position="68"/>
    </location>
</feature>
<keyword evidence="1" id="KW-1133">Transmembrane helix</keyword>
<keyword evidence="1" id="KW-0472">Membrane</keyword>
<gene>
    <name evidence="2" type="ORF">C8F04DRAFT_1063939</name>
</gene>
<feature type="transmembrane region" description="Helical" evidence="1">
    <location>
        <begin position="80"/>
        <end position="107"/>
    </location>
</feature>
<keyword evidence="3" id="KW-1185">Reference proteome</keyword>
<proteinExistence type="predicted"/>
<feature type="transmembrane region" description="Helical" evidence="1">
    <location>
        <begin position="200"/>
        <end position="223"/>
    </location>
</feature>
<feature type="transmembrane region" description="Helical" evidence="1">
    <location>
        <begin position="160"/>
        <end position="180"/>
    </location>
</feature>
<sequence>MYAQRGHAKDIKLPCCPENEQHPLMSSDSALIDAFRPLRAALIPAAYVELVFNGLYSGLYIMTLYALIFKRGTYGFNWGIFLALTSMYILSSIHAINGAVLVQFAFVEHGDTIESSIAYIAQPSLPRALLGVIALTINTMIADFVLIWRCWTMWNRNWKIIALPLTCTLVGAGLGFRGIAAQVAFVHDPLSSPSTFVNFGNAYFGLILATTTSATFLIVFRIYKMTQESTRESMGYGRVIEFVVESAALYLVALVVYIPLSVQGAANVAYPQALVAQLTGMAPTLLVARVVFGLSHLDTTWQGESTGIVFRGNGNSTSEQPSTIVLSSVSRSNHSGTKFEATHDV</sequence>
<name>A0AAD6XII1_9AGAR</name>
<keyword evidence="1" id="KW-0812">Transmembrane</keyword>
<reference evidence="2" key="1">
    <citation type="submission" date="2023-03" db="EMBL/GenBank/DDBJ databases">
        <title>Massive genome expansion in bonnet fungi (Mycena s.s.) driven by repeated elements and novel gene families across ecological guilds.</title>
        <authorList>
            <consortium name="Lawrence Berkeley National Laboratory"/>
            <person name="Harder C.B."/>
            <person name="Miyauchi S."/>
            <person name="Viragh M."/>
            <person name="Kuo A."/>
            <person name="Thoen E."/>
            <person name="Andreopoulos B."/>
            <person name="Lu D."/>
            <person name="Skrede I."/>
            <person name="Drula E."/>
            <person name="Henrissat B."/>
            <person name="Morin E."/>
            <person name="Kohler A."/>
            <person name="Barry K."/>
            <person name="LaButti K."/>
            <person name="Morin E."/>
            <person name="Salamov A."/>
            <person name="Lipzen A."/>
            <person name="Mereny Z."/>
            <person name="Hegedus B."/>
            <person name="Baldrian P."/>
            <person name="Stursova M."/>
            <person name="Weitz H."/>
            <person name="Taylor A."/>
            <person name="Grigoriev I.V."/>
            <person name="Nagy L.G."/>
            <person name="Martin F."/>
            <person name="Kauserud H."/>
        </authorList>
    </citation>
    <scope>NUCLEOTIDE SEQUENCE</scope>
    <source>
        <strain evidence="2">CBHHK200</strain>
    </source>
</reference>
<comment type="caution">
    <text evidence="2">The sequence shown here is derived from an EMBL/GenBank/DDBJ whole genome shotgun (WGS) entry which is preliminary data.</text>
</comment>
<evidence type="ECO:0000256" key="1">
    <source>
        <dbReference type="SAM" id="Phobius"/>
    </source>
</evidence>
<dbReference type="EMBL" id="JARJCM010000003">
    <property type="protein sequence ID" value="KAJ7046314.1"/>
    <property type="molecule type" value="Genomic_DNA"/>
</dbReference>
<feature type="transmembrane region" description="Helical" evidence="1">
    <location>
        <begin position="127"/>
        <end position="148"/>
    </location>
</feature>
<protein>
    <submittedName>
        <fullName evidence="2">Uncharacterized protein</fullName>
    </submittedName>
</protein>
<accession>A0AAD6XII1</accession>
<feature type="transmembrane region" description="Helical" evidence="1">
    <location>
        <begin position="235"/>
        <end position="258"/>
    </location>
</feature>
<organism evidence="2 3">
    <name type="scientific">Mycena alexandri</name>
    <dbReference type="NCBI Taxonomy" id="1745969"/>
    <lineage>
        <taxon>Eukaryota</taxon>
        <taxon>Fungi</taxon>
        <taxon>Dikarya</taxon>
        <taxon>Basidiomycota</taxon>
        <taxon>Agaricomycotina</taxon>
        <taxon>Agaricomycetes</taxon>
        <taxon>Agaricomycetidae</taxon>
        <taxon>Agaricales</taxon>
        <taxon>Marasmiineae</taxon>
        <taxon>Mycenaceae</taxon>
        <taxon>Mycena</taxon>
    </lineage>
</organism>
<feature type="transmembrane region" description="Helical" evidence="1">
    <location>
        <begin position="270"/>
        <end position="292"/>
    </location>
</feature>